<dbReference type="RefSeq" id="WP_143332374.1">
    <property type="nucleotide sequence ID" value="NZ_AP019697.1"/>
</dbReference>
<dbReference type="Proteomes" id="UP000320585">
    <property type="component" value="Chromosome"/>
</dbReference>
<protein>
    <submittedName>
        <fullName evidence="1">Uncharacterized protein</fullName>
    </submittedName>
</protein>
<accession>A0A8D5A5E9</accession>
<evidence type="ECO:0000313" key="2">
    <source>
        <dbReference type="Proteomes" id="UP000320585"/>
    </source>
</evidence>
<gene>
    <name evidence="1" type="ORF">Dia5BBH33_06360</name>
</gene>
<organism evidence="1 2">
    <name type="scientific">Dialister hominis</name>
    <dbReference type="NCBI Taxonomy" id="2582419"/>
    <lineage>
        <taxon>Bacteria</taxon>
        <taxon>Bacillati</taxon>
        <taxon>Bacillota</taxon>
        <taxon>Negativicutes</taxon>
        <taxon>Veillonellales</taxon>
        <taxon>Veillonellaceae</taxon>
        <taxon>Dialister</taxon>
    </lineage>
</organism>
<keyword evidence="2" id="KW-1185">Reference proteome</keyword>
<dbReference type="KEGG" id="dho:Dia5BBH33_06360"/>
<dbReference type="GeneID" id="92715855"/>
<dbReference type="AlphaFoldDB" id="A0A8D5A5E9"/>
<name>A0A8D5A5E9_9FIRM</name>
<evidence type="ECO:0000313" key="1">
    <source>
        <dbReference type="EMBL" id="BBK24701.1"/>
    </source>
</evidence>
<proteinExistence type="predicted"/>
<sequence length="184" mass="19161">MAVKNKWAILFAGIAGILSVWGYWGGGTAAGLLPEKNKNIEVSSASGEASDGFSEGRMDGGSRKVYDAALHRREGPMKDPFHVAGIEAVAAEAASAAGKTHAAPLGNTAPSVKTDSESIKQTPLLPELKGIIHFGEEKRAIAELGGVVKTLKEGEQIGIWTVSSIREKTVSFSSASGTLEVSAR</sequence>
<dbReference type="EMBL" id="AP019697">
    <property type="protein sequence ID" value="BBK24701.1"/>
    <property type="molecule type" value="Genomic_DNA"/>
</dbReference>
<reference evidence="2" key="1">
    <citation type="submission" date="2019-05" db="EMBL/GenBank/DDBJ databases">
        <title>Complete genome sequencing of Dialister sp. strain 5BBH33.</title>
        <authorList>
            <person name="Sakamoto M."/>
            <person name="Murakami T."/>
            <person name="Mori H."/>
        </authorList>
    </citation>
    <scope>NUCLEOTIDE SEQUENCE [LARGE SCALE GENOMIC DNA]</scope>
    <source>
        <strain evidence="2">5BBH33</strain>
    </source>
</reference>